<dbReference type="RefSeq" id="XP_014471894.1">
    <property type="nucleotide sequence ID" value="XM_014616408.1"/>
</dbReference>
<evidence type="ECO:0000313" key="1">
    <source>
        <dbReference type="Proteomes" id="UP000515204"/>
    </source>
</evidence>
<dbReference type="OrthoDB" id="7697913at2759"/>
<dbReference type="SUPFAM" id="SSF56672">
    <property type="entry name" value="DNA/RNA polymerases"/>
    <property type="match status" value="1"/>
</dbReference>
<sequence>MISNLKCSITPTLDSLVQKFWEVEELLFPSSHSKEDQICEEYFLSTHTRLSTSRYVVRLPVKQSSTLGSFHVASKSLEHLELHLAREPKLTAANQDFPYEYESLGHMAPLNAQTHNSNSVYYLPHHLVLKESSYTPLRVIFNASCTTSNGASLNDCLMTDLKLQADLSIILRWRAYRLDFTIDIAKMFRQILIHPDDTDYQRILWRTAPDQPVNHYRLLTVTYGISSSPYLAMRVLQQLIAGEESHYPLASSILRNSIYVDDILFGADYIPTIQAMREQLISLLRCGGFQ</sequence>
<keyword evidence="1" id="KW-1185">Reference proteome</keyword>
<dbReference type="GeneID" id="106742988"/>
<protein>
    <submittedName>
        <fullName evidence="2">Uncharacterized protein LOC106742988</fullName>
    </submittedName>
</protein>
<dbReference type="PANTHER" id="PTHR47331:SF5">
    <property type="entry name" value="RIBONUCLEASE H"/>
    <property type="match status" value="1"/>
</dbReference>
<dbReference type="Gene3D" id="3.30.70.270">
    <property type="match status" value="1"/>
</dbReference>
<dbReference type="InterPro" id="IPR043502">
    <property type="entry name" value="DNA/RNA_pol_sf"/>
</dbReference>
<dbReference type="KEGG" id="dqu:106742988"/>
<dbReference type="Gene3D" id="3.10.10.10">
    <property type="entry name" value="HIV Type 1 Reverse Transcriptase, subunit A, domain 1"/>
    <property type="match status" value="1"/>
</dbReference>
<evidence type="ECO:0000313" key="2">
    <source>
        <dbReference type="RefSeq" id="XP_014471894.1"/>
    </source>
</evidence>
<accession>A0A6P3X1Z7</accession>
<dbReference type="PANTHER" id="PTHR47331">
    <property type="entry name" value="PHD-TYPE DOMAIN-CONTAINING PROTEIN"/>
    <property type="match status" value="1"/>
</dbReference>
<dbReference type="Proteomes" id="UP000515204">
    <property type="component" value="Unplaced"/>
</dbReference>
<reference evidence="2" key="1">
    <citation type="submission" date="2025-08" db="UniProtKB">
        <authorList>
            <consortium name="RefSeq"/>
        </authorList>
    </citation>
    <scope>IDENTIFICATION</scope>
</reference>
<name>A0A6P3X1Z7_DINQU</name>
<dbReference type="InterPro" id="IPR043128">
    <property type="entry name" value="Rev_trsase/Diguanyl_cyclase"/>
</dbReference>
<proteinExistence type="predicted"/>
<organism evidence="1 2">
    <name type="scientific">Dinoponera quadriceps</name>
    <name type="common">South American ant</name>
    <dbReference type="NCBI Taxonomy" id="609295"/>
    <lineage>
        <taxon>Eukaryota</taxon>
        <taxon>Metazoa</taxon>
        <taxon>Ecdysozoa</taxon>
        <taxon>Arthropoda</taxon>
        <taxon>Hexapoda</taxon>
        <taxon>Insecta</taxon>
        <taxon>Pterygota</taxon>
        <taxon>Neoptera</taxon>
        <taxon>Endopterygota</taxon>
        <taxon>Hymenoptera</taxon>
        <taxon>Apocrita</taxon>
        <taxon>Aculeata</taxon>
        <taxon>Formicoidea</taxon>
        <taxon>Formicidae</taxon>
        <taxon>Ponerinae</taxon>
        <taxon>Ponerini</taxon>
        <taxon>Dinoponera</taxon>
    </lineage>
</organism>
<dbReference type="GO" id="GO:0071897">
    <property type="term" value="P:DNA biosynthetic process"/>
    <property type="evidence" value="ECO:0007669"/>
    <property type="project" value="UniProtKB-ARBA"/>
</dbReference>
<gene>
    <name evidence="2" type="primary">LOC106742988</name>
</gene>
<dbReference type="AlphaFoldDB" id="A0A6P3X1Z7"/>